<comment type="caution">
    <text evidence="1">The sequence shown here is derived from an EMBL/GenBank/DDBJ whole genome shotgun (WGS) entry which is preliminary data.</text>
</comment>
<sequence>MTYPEHEKTIVLKNNFYPSGLKEIDIWNYYQENKSLILEETKNRNVMFFIFVDLNKSIILRKKENKYIQLNKNNFDKLITGRTVSIHSSMRSQENFGILDIDFHNFEKTKQCTEDVYQYAMNHIPIIKNIKIRYTGKDGFHLFLHFKKKYNIDSIRTLLLNQFLLKSHLKEKYTIGFRRTTETPNIDLSSNKNEGNFITLGSLSVFGLRCMEISFDQLKIFQKINAKIK</sequence>
<organism evidence="1">
    <name type="scientific">candidate division CPR1 bacterium ADurb.Bin160</name>
    <dbReference type="NCBI Taxonomy" id="1852826"/>
    <lineage>
        <taxon>Bacteria</taxon>
        <taxon>candidate division CPR1</taxon>
    </lineage>
</organism>
<evidence type="ECO:0008006" key="2">
    <source>
        <dbReference type="Google" id="ProtNLM"/>
    </source>
</evidence>
<reference evidence="1" key="1">
    <citation type="submission" date="2017-02" db="EMBL/GenBank/DDBJ databases">
        <title>Delving into the versatile metabolic prowess of the omnipresent phylum Bacteroidetes.</title>
        <authorList>
            <person name="Nobu M.K."/>
            <person name="Mei R."/>
            <person name="Narihiro T."/>
            <person name="Kuroda K."/>
            <person name="Liu W.-T."/>
        </authorList>
    </citation>
    <scope>NUCLEOTIDE SEQUENCE</scope>
    <source>
        <strain evidence="1">ADurb.Bin160</strain>
    </source>
</reference>
<dbReference type="Proteomes" id="UP000485621">
    <property type="component" value="Unassembled WGS sequence"/>
</dbReference>
<protein>
    <recommendedName>
        <fullName evidence="2">Eukaryotic and archaeal DNA primase small subunit</fullName>
    </recommendedName>
</protein>
<gene>
    <name evidence="1" type="ORF">BWY04_00758</name>
</gene>
<name>A0A1V5ZNC9_9BACT</name>
<dbReference type="AlphaFoldDB" id="A0A1V5ZNC9"/>
<evidence type="ECO:0000313" key="1">
    <source>
        <dbReference type="EMBL" id="OQB41578.1"/>
    </source>
</evidence>
<accession>A0A1V5ZNC9</accession>
<dbReference type="EMBL" id="MWDB01000014">
    <property type="protein sequence ID" value="OQB41578.1"/>
    <property type="molecule type" value="Genomic_DNA"/>
</dbReference>
<proteinExistence type="predicted"/>